<comment type="catalytic activity">
    <reaction evidence="5">
        <text>a 3-demethylubiquinol + S-adenosyl-L-methionine = a ubiquinol + S-adenosyl-L-homocysteine + H(+)</text>
        <dbReference type="Rhea" id="RHEA:44380"/>
        <dbReference type="Rhea" id="RHEA-COMP:9566"/>
        <dbReference type="Rhea" id="RHEA-COMP:10914"/>
        <dbReference type="ChEBI" id="CHEBI:15378"/>
        <dbReference type="ChEBI" id="CHEBI:17976"/>
        <dbReference type="ChEBI" id="CHEBI:57856"/>
        <dbReference type="ChEBI" id="CHEBI:59789"/>
        <dbReference type="ChEBI" id="CHEBI:84422"/>
        <dbReference type="EC" id="2.1.1.64"/>
    </reaction>
</comment>
<dbReference type="NCBIfam" id="TIGR01983">
    <property type="entry name" value="UbiG"/>
    <property type="match status" value="1"/>
</dbReference>
<dbReference type="InterPro" id="IPR010233">
    <property type="entry name" value="UbiG_MeTrfase"/>
</dbReference>
<evidence type="ECO:0000256" key="1">
    <source>
        <dbReference type="ARBA" id="ARBA00022603"/>
    </source>
</evidence>
<evidence type="ECO:0000256" key="3">
    <source>
        <dbReference type="ARBA" id="ARBA00022688"/>
    </source>
</evidence>
<protein>
    <recommendedName>
        <fullName evidence="5">Ubiquinone biosynthesis O-methyltransferase</fullName>
    </recommendedName>
    <alternativeName>
        <fullName evidence="5">2-polyprenyl-6-hydroxyphenol methylase</fullName>
        <ecNumber evidence="5">2.1.1.222</ecNumber>
    </alternativeName>
    <alternativeName>
        <fullName evidence="5">3-demethylubiquinone 3-O-methyltransferase</fullName>
        <ecNumber evidence="5">2.1.1.64</ecNumber>
    </alternativeName>
</protein>
<dbReference type="Proteomes" id="UP000501726">
    <property type="component" value="Chromosome"/>
</dbReference>
<dbReference type="CDD" id="cd02440">
    <property type="entry name" value="AdoMet_MTases"/>
    <property type="match status" value="1"/>
</dbReference>
<gene>
    <name evidence="5 7" type="primary">ubiG</name>
    <name evidence="7" type="ORF">THMIRHAS_13680</name>
</gene>
<feature type="binding site" evidence="5">
    <location>
        <position position="71"/>
    </location>
    <ligand>
        <name>S-adenosyl-L-methionine</name>
        <dbReference type="ChEBI" id="CHEBI:59789"/>
    </ligand>
</feature>
<dbReference type="AlphaFoldDB" id="A0A6F8PV46"/>
<keyword evidence="1 5" id="KW-0489">Methyltransferase</keyword>
<dbReference type="GO" id="GO:0032259">
    <property type="term" value="P:methylation"/>
    <property type="evidence" value="ECO:0007669"/>
    <property type="project" value="UniProtKB-KW"/>
</dbReference>
<feature type="binding site" evidence="5">
    <location>
        <position position="136"/>
    </location>
    <ligand>
        <name>S-adenosyl-L-methionine</name>
        <dbReference type="ChEBI" id="CHEBI:59789"/>
    </ligand>
</feature>
<evidence type="ECO:0000313" key="7">
    <source>
        <dbReference type="EMBL" id="BBP45995.1"/>
    </source>
</evidence>
<dbReference type="EMBL" id="AP021889">
    <property type="protein sequence ID" value="BBP45995.1"/>
    <property type="molecule type" value="Genomic_DNA"/>
</dbReference>
<evidence type="ECO:0000256" key="2">
    <source>
        <dbReference type="ARBA" id="ARBA00022679"/>
    </source>
</evidence>
<comment type="function">
    <text evidence="5">O-methyltransferase that catalyzes the 2 O-methylation steps in the ubiquinone biosynthetic pathway.</text>
</comment>
<keyword evidence="2 5" id="KW-0808">Transferase</keyword>
<accession>A0A6F8PV46</accession>
<comment type="similarity">
    <text evidence="5">Belongs to the methyltransferase superfamily. UbiG/COQ3 family.</text>
</comment>
<dbReference type="SUPFAM" id="SSF53335">
    <property type="entry name" value="S-adenosyl-L-methionine-dependent methyltransferases"/>
    <property type="match status" value="1"/>
</dbReference>
<reference evidence="8" key="1">
    <citation type="submission" date="2019-11" db="EMBL/GenBank/DDBJ databases">
        <title>Isolation and characterization of two novel species in the genus Thiomicrorhabdus.</title>
        <authorList>
            <person name="Mochizuki J."/>
            <person name="Kojima H."/>
            <person name="Fukui M."/>
        </authorList>
    </citation>
    <scope>NUCLEOTIDE SEQUENCE [LARGE SCALE GENOMIC DNA]</scope>
    <source>
        <strain evidence="8">aks77</strain>
    </source>
</reference>
<dbReference type="PANTHER" id="PTHR43464">
    <property type="entry name" value="METHYLTRANSFERASE"/>
    <property type="match status" value="1"/>
</dbReference>
<dbReference type="InterPro" id="IPR029063">
    <property type="entry name" value="SAM-dependent_MTases_sf"/>
</dbReference>
<dbReference type="EC" id="2.1.1.64" evidence="5"/>
<comment type="pathway">
    <text evidence="5">Cofactor biosynthesis; ubiquinone biosynthesis.</text>
</comment>
<keyword evidence="4 5" id="KW-0949">S-adenosyl-L-methionine</keyword>
<dbReference type="Gene3D" id="3.40.50.150">
    <property type="entry name" value="Vaccinia Virus protein VP39"/>
    <property type="match status" value="1"/>
</dbReference>
<keyword evidence="3 5" id="KW-0831">Ubiquinone biosynthesis</keyword>
<dbReference type="UniPathway" id="UPA00232"/>
<dbReference type="HAMAP" id="MF_00472">
    <property type="entry name" value="UbiG"/>
    <property type="match status" value="1"/>
</dbReference>
<evidence type="ECO:0000256" key="5">
    <source>
        <dbReference type="HAMAP-Rule" id="MF_00472"/>
    </source>
</evidence>
<name>A0A6F8PV46_9GAMM</name>
<evidence type="ECO:0000256" key="4">
    <source>
        <dbReference type="ARBA" id="ARBA00022691"/>
    </source>
</evidence>
<dbReference type="GO" id="GO:0010420">
    <property type="term" value="F:polyprenyldihydroxybenzoate methyltransferase activity"/>
    <property type="evidence" value="ECO:0007669"/>
    <property type="project" value="InterPro"/>
</dbReference>
<evidence type="ECO:0000313" key="8">
    <source>
        <dbReference type="Proteomes" id="UP000501726"/>
    </source>
</evidence>
<evidence type="ECO:0000256" key="6">
    <source>
        <dbReference type="SAM" id="MobiDB-lite"/>
    </source>
</evidence>
<dbReference type="Pfam" id="PF13489">
    <property type="entry name" value="Methyltransf_23"/>
    <property type="match status" value="1"/>
</dbReference>
<keyword evidence="8" id="KW-1185">Reference proteome</keyword>
<keyword evidence="7" id="KW-0830">Ubiquinone</keyword>
<feature type="compositionally biased region" description="Polar residues" evidence="6">
    <location>
        <begin position="9"/>
        <end position="20"/>
    </location>
</feature>
<sequence length="247" mass="27516">MTPDHTHPQSHSTPDSNLNADPQELANFNRLSSTWWDQQGEFAALHKINPFRLEFIQRWQPITEQSILDIGCGGGILAESLARLGAQVTGIDLAQEVLSVARLHALDQEVSVNYQKISAEDYAQQNAGQHDLITCMEMLEHVPDPQAIIQAAADAVKPGGWVFFSTLNRNYKAYLLAIFAAEKVLNLVPNGTHTYHKFITPAEMDAMARKAGLFLRDSAGIEFNPLLNRYGLNDKLDINYLLAYQKG</sequence>
<dbReference type="EC" id="2.1.1.222" evidence="5"/>
<feature type="binding site" evidence="5">
    <location>
        <position position="92"/>
    </location>
    <ligand>
        <name>S-adenosyl-L-methionine</name>
        <dbReference type="ChEBI" id="CHEBI:59789"/>
    </ligand>
</feature>
<comment type="catalytic activity">
    <reaction evidence="5">
        <text>a 3-(all-trans-polyprenyl)benzene-1,2-diol + S-adenosyl-L-methionine = a 2-methoxy-6-(all-trans-polyprenyl)phenol + S-adenosyl-L-homocysteine + H(+)</text>
        <dbReference type="Rhea" id="RHEA:31411"/>
        <dbReference type="Rhea" id="RHEA-COMP:9550"/>
        <dbReference type="Rhea" id="RHEA-COMP:9551"/>
        <dbReference type="ChEBI" id="CHEBI:15378"/>
        <dbReference type="ChEBI" id="CHEBI:57856"/>
        <dbReference type="ChEBI" id="CHEBI:59789"/>
        <dbReference type="ChEBI" id="CHEBI:62729"/>
        <dbReference type="ChEBI" id="CHEBI:62731"/>
        <dbReference type="EC" id="2.1.1.222"/>
    </reaction>
</comment>
<feature type="binding site" evidence="5">
    <location>
        <position position="52"/>
    </location>
    <ligand>
        <name>S-adenosyl-L-methionine</name>
        <dbReference type="ChEBI" id="CHEBI:59789"/>
    </ligand>
</feature>
<proteinExistence type="inferred from homology"/>
<dbReference type="GO" id="GO:0061542">
    <property type="term" value="F:3-demethylubiquinol 3-O-methyltransferase activity"/>
    <property type="evidence" value="ECO:0007669"/>
    <property type="project" value="UniProtKB-UniRule"/>
</dbReference>
<organism evidence="7 8">
    <name type="scientific">Thiosulfatimonas sediminis</name>
    <dbReference type="NCBI Taxonomy" id="2675054"/>
    <lineage>
        <taxon>Bacteria</taxon>
        <taxon>Pseudomonadati</taxon>
        <taxon>Pseudomonadota</taxon>
        <taxon>Gammaproteobacteria</taxon>
        <taxon>Thiotrichales</taxon>
        <taxon>Piscirickettsiaceae</taxon>
        <taxon>Thiosulfatimonas</taxon>
    </lineage>
</organism>
<dbReference type="GO" id="GO:0102208">
    <property type="term" value="F:2-polyprenyl-6-hydroxyphenol methylase activity"/>
    <property type="evidence" value="ECO:0007669"/>
    <property type="project" value="UniProtKB-EC"/>
</dbReference>
<dbReference type="PANTHER" id="PTHR43464:SF19">
    <property type="entry name" value="UBIQUINONE BIOSYNTHESIS O-METHYLTRANSFERASE, MITOCHONDRIAL"/>
    <property type="match status" value="1"/>
</dbReference>
<dbReference type="RefSeq" id="WP_173272207.1">
    <property type="nucleotide sequence ID" value="NZ_AP021889.1"/>
</dbReference>
<feature type="region of interest" description="Disordered" evidence="6">
    <location>
        <begin position="1"/>
        <end position="22"/>
    </location>
</feature>
<dbReference type="KEGG" id="tse:THMIRHAS_13680"/>